<dbReference type="EMBL" id="JAPDRQ010000077">
    <property type="protein sequence ID" value="KAJ9656485.1"/>
    <property type="molecule type" value="Genomic_DNA"/>
</dbReference>
<dbReference type="Proteomes" id="UP001172386">
    <property type="component" value="Unassembled WGS sequence"/>
</dbReference>
<organism evidence="1 2">
    <name type="scientific">Neophaeococcomyces mojaviensis</name>
    <dbReference type="NCBI Taxonomy" id="3383035"/>
    <lineage>
        <taxon>Eukaryota</taxon>
        <taxon>Fungi</taxon>
        <taxon>Dikarya</taxon>
        <taxon>Ascomycota</taxon>
        <taxon>Pezizomycotina</taxon>
        <taxon>Eurotiomycetes</taxon>
        <taxon>Chaetothyriomycetidae</taxon>
        <taxon>Chaetothyriales</taxon>
        <taxon>Chaetothyriales incertae sedis</taxon>
        <taxon>Neophaeococcomyces</taxon>
    </lineage>
</organism>
<accession>A0ACC3A761</accession>
<name>A0ACC3A761_9EURO</name>
<reference evidence="1" key="1">
    <citation type="submission" date="2022-10" db="EMBL/GenBank/DDBJ databases">
        <title>Culturing micro-colonial fungi from biological soil crusts in the Mojave desert and describing Neophaeococcomyces mojavensis, and introducing the new genera and species Taxawa tesnikishii.</title>
        <authorList>
            <person name="Kurbessoian T."/>
            <person name="Stajich J.E."/>
        </authorList>
    </citation>
    <scope>NUCLEOTIDE SEQUENCE</scope>
    <source>
        <strain evidence="1">JES_112</strain>
    </source>
</reference>
<protein>
    <submittedName>
        <fullName evidence="1">Uncharacterized protein</fullName>
    </submittedName>
</protein>
<evidence type="ECO:0000313" key="2">
    <source>
        <dbReference type="Proteomes" id="UP001172386"/>
    </source>
</evidence>
<gene>
    <name evidence="1" type="ORF">H2198_004944</name>
</gene>
<sequence>MAHYSAFRNYRLNRLLSNTCIGAAVGVYGAWNYSNRGVIYDFLRQQQNFLKSVVPTLPSEPNPKRIHDTLKKYFLLKANDSSNYVSWIGSALSHQDLYHILFNLVTWSSFAPTLYMLPTHHFATLIFGSAIASSATWLYDQRQRKREASPWRDTTNASALGSSGIVSGLLATVTMFAPTARVAVLGIIPAPLWVSFGAYILVDTYMMQTATESRIGHSAHVGGAAFGILYYTLFLRRFGGILGRRY</sequence>
<comment type="caution">
    <text evidence="1">The sequence shown here is derived from an EMBL/GenBank/DDBJ whole genome shotgun (WGS) entry which is preliminary data.</text>
</comment>
<evidence type="ECO:0000313" key="1">
    <source>
        <dbReference type="EMBL" id="KAJ9656485.1"/>
    </source>
</evidence>
<proteinExistence type="predicted"/>
<keyword evidence="2" id="KW-1185">Reference proteome</keyword>